<protein>
    <submittedName>
        <fullName evidence="1">Uncharacterized protein</fullName>
    </submittedName>
</protein>
<dbReference type="Proteomes" id="UP000587527">
    <property type="component" value="Unassembled WGS sequence"/>
</dbReference>
<dbReference type="AlphaFoldDB" id="A0A841BZ71"/>
<sequence>MPIADVLCQSVVSMSNQRLECRVLIKVQTHDDFAGLMDLYRWLRDDQEVAASAKVLRNSHTPPGHMGAVETIDLVITHVTAIASLLISYASWLKSRSRPPQCTFSIGGLDVTPRDASPATTEQLITVLTALAAAERKSDEAG</sequence>
<evidence type="ECO:0000313" key="2">
    <source>
        <dbReference type="Proteomes" id="UP000587527"/>
    </source>
</evidence>
<proteinExistence type="predicted"/>
<organism evidence="1 2">
    <name type="scientific">Allocatelliglobosispora scoriae</name>
    <dbReference type="NCBI Taxonomy" id="643052"/>
    <lineage>
        <taxon>Bacteria</taxon>
        <taxon>Bacillati</taxon>
        <taxon>Actinomycetota</taxon>
        <taxon>Actinomycetes</taxon>
        <taxon>Micromonosporales</taxon>
        <taxon>Micromonosporaceae</taxon>
        <taxon>Allocatelliglobosispora</taxon>
    </lineage>
</organism>
<accession>A0A841BZ71</accession>
<name>A0A841BZ71_9ACTN</name>
<reference evidence="1 2" key="1">
    <citation type="submission" date="2020-08" db="EMBL/GenBank/DDBJ databases">
        <title>Sequencing the genomes of 1000 actinobacteria strains.</title>
        <authorList>
            <person name="Klenk H.-P."/>
        </authorList>
    </citation>
    <scope>NUCLEOTIDE SEQUENCE [LARGE SCALE GENOMIC DNA]</scope>
    <source>
        <strain evidence="1 2">DSM 45362</strain>
    </source>
</reference>
<keyword evidence="2" id="KW-1185">Reference proteome</keyword>
<dbReference type="Pfam" id="PF19953">
    <property type="entry name" value="EACC1"/>
    <property type="match status" value="1"/>
</dbReference>
<dbReference type="EMBL" id="JACHMN010000003">
    <property type="protein sequence ID" value="MBB5874447.1"/>
    <property type="molecule type" value="Genomic_DNA"/>
</dbReference>
<comment type="caution">
    <text evidence="1">The sequence shown here is derived from an EMBL/GenBank/DDBJ whole genome shotgun (WGS) entry which is preliminary data.</text>
</comment>
<dbReference type="RefSeq" id="WP_184846592.1">
    <property type="nucleotide sequence ID" value="NZ_JACHMN010000003.1"/>
</dbReference>
<dbReference type="InterPro" id="IPR045428">
    <property type="entry name" value="EACC1"/>
</dbReference>
<evidence type="ECO:0000313" key="1">
    <source>
        <dbReference type="EMBL" id="MBB5874447.1"/>
    </source>
</evidence>
<gene>
    <name evidence="1" type="ORF">F4553_007881</name>
</gene>